<dbReference type="RefSeq" id="WP_016524764.1">
    <property type="nucleotide sequence ID" value="NZ_KE332518.1"/>
</dbReference>
<dbReference type="PATRIC" id="fig|1125699.3.peg.474"/>
<feature type="signal peptide" evidence="1">
    <location>
        <begin position="1"/>
        <end position="31"/>
    </location>
</feature>
<gene>
    <name evidence="3" type="ORF">HMPREF9194_00466</name>
</gene>
<dbReference type="PROSITE" id="PS51257">
    <property type="entry name" value="PROKAR_LIPOPROTEIN"/>
    <property type="match status" value="1"/>
</dbReference>
<keyword evidence="1" id="KW-0732">Signal</keyword>
<keyword evidence="4" id="KW-1185">Reference proteome</keyword>
<dbReference type="HOGENOM" id="CLU_628423_0_0_12"/>
<sequence>MTNLHKKGRATLITAALLILALLFTGCPNNAGGGGGTTIPTLNPDEQWVNDAIGKANAAPTLIIGTGKKITLSGDDIKWTSNKPGIINVSDAVSGEYEVTPPEGEAEVILTAKAVKGVFSKEKPFTIIVHKVASPTLTAADLIKSINVPAETETDLTLPAAVDGTPGATVTWVSDKPAVIGNDGKIKPGAYNLRDIPVKLTATLMYNGTPATRDFTVTLKRITKIEKTETYGTDTVNNTWTFTDSEIVCTSIRTSGSEENTFGYKFLYTDINTEAKTFKAQRIEQMIKGTRYEFGSAAHKAACMRSGFTEDGYTFYINTFQAPRNYVYEILCNEQNKPKSFQLGPAYDGTKEWFKQNGQYTDGAGIGCMLWGSAPTDFKYNGENYSGALNAGVTVFTGQKGSETITVDITDNHDGTLTITVDSNTYTLTFTAWPFQ</sequence>
<accession>S3KJS1</accession>
<evidence type="ECO:0000313" key="3">
    <source>
        <dbReference type="EMBL" id="EPF32467.1"/>
    </source>
</evidence>
<comment type="caution">
    <text evidence="3">The sequence shown here is derived from an EMBL/GenBank/DDBJ whole genome shotgun (WGS) entry which is preliminary data.</text>
</comment>
<feature type="chain" id="PRO_5004511232" description="Atrophied bacterial Ig domain-containing protein" evidence="1">
    <location>
        <begin position="32"/>
        <end position="436"/>
    </location>
</feature>
<protein>
    <recommendedName>
        <fullName evidence="2">Atrophied bacterial Ig domain-containing protein</fullName>
    </recommendedName>
</protein>
<evidence type="ECO:0000313" key="4">
    <source>
        <dbReference type="Proteomes" id="UP000014541"/>
    </source>
</evidence>
<name>S3KJS1_TREMA</name>
<proteinExistence type="predicted"/>
<dbReference type="AlphaFoldDB" id="S3KJS1"/>
<dbReference type="Proteomes" id="UP000014541">
    <property type="component" value="Unassembled WGS sequence"/>
</dbReference>
<dbReference type="STRING" id="1125699.HMPREF9194_00466"/>
<feature type="domain" description="Atrophied bacterial Ig" evidence="2">
    <location>
        <begin position="153"/>
        <end position="220"/>
    </location>
</feature>
<dbReference type="Pfam" id="PF20578">
    <property type="entry name" value="aBig_2"/>
    <property type="match status" value="1"/>
</dbReference>
<evidence type="ECO:0000256" key="1">
    <source>
        <dbReference type="SAM" id="SignalP"/>
    </source>
</evidence>
<dbReference type="EMBL" id="ATFF01000002">
    <property type="protein sequence ID" value="EPF32467.1"/>
    <property type="molecule type" value="Genomic_DNA"/>
</dbReference>
<reference evidence="3 4" key="1">
    <citation type="submission" date="2013-04" db="EMBL/GenBank/DDBJ databases">
        <title>The Genome Sequence of Treponema maltophilum ATCC 51939.</title>
        <authorList>
            <consortium name="The Broad Institute Genomics Platform"/>
            <person name="Earl A."/>
            <person name="Ward D."/>
            <person name="Feldgarden M."/>
            <person name="Gevers D."/>
            <person name="Leonetti C."/>
            <person name="Blanton J.M."/>
            <person name="Dewhirst F.E."/>
            <person name="Izard J."/>
            <person name="Walker B."/>
            <person name="Young S."/>
            <person name="Zeng Q."/>
            <person name="Gargeya S."/>
            <person name="Fitzgerald M."/>
            <person name="Haas B."/>
            <person name="Abouelleil A."/>
            <person name="Allen A.W."/>
            <person name="Alvarado L."/>
            <person name="Arachchi H.M."/>
            <person name="Berlin A.M."/>
            <person name="Chapman S.B."/>
            <person name="Gainer-Dewar J."/>
            <person name="Goldberg J."/>
            <person name="Griggs A."/>
            <person name="Gujja S."/>
            <person name="Hansen M."/>
            <person name="Howarth C."/>
            <person name="Imamovic A."/>
            <person name="Ireland A."/>
            <person name="Larimer J."/>
            <person name="McCowan C."/>
            <person name="Murphy C."/>
            <person name="Pearson M."/>
            <person name="Poon T.W."/>
            <person name="Priest M."/>
            <person name="Roberts A."/>
            <person name="Saif S."/>
            <person name="Shea T."/>
            <person name="Sisk P."/>
            <person name="Sykes S."/>
            <person name="Wortman J."/>
            <person name="Nusbaum C."/>
            <person name="Birren B."/>
        </authorList>
    </citation>
    <scope>NUCLEOTIDE SEQUENCE [LARGE SCALE GENOMIC DNA]</scope>
    <source>
        <strain evidence="3 4">ATCC 51939</strain>
    </source>
</reference>
<dbReference type="InterPro" id="IPR046780">
    <property type="entry name" value="aBig_2"/>
</dbReference>
<organism evidence="3 4">
    <name type="scientific">Treponema maltophilum ATCC 51939</name>
    <dbReference type="NCBI Taxonomy" id="1125699"/>
    <lineage>
        <taxon>Bacteria</taxon>
        <taxon>Pseudomonadati</taxon>
        <taxon>Spirochaetota</taxon>
        <taxon>Spirochaetia</taxon>
        <taxon>Spirochaetales</taxon>
        <taxon>Treponemataceae</taxon>
        <taxon>Treponema</taxon>
    </lineage>
</organism>
<evidence type="ECO:0000259" key="2">
    <source>
        <dbReference type="Pfam" id="PF20578"/>
    </source>
</evidence>